<keyword evidence="4" id="KW-1185">Reference proteome</keyword>
<proteinExistence type="predicted"/>
<name>A0ABS7G814_9BACT</name>
<dbReference type="Proteomes" id="UP000812961">
    <property type="component" value="Unassembled WGS sequence"/>
</dbReference>
<dbReference type="RefSeq" id="WP_220248754.1">
    <property type="nucleotide sequence ID" value="NZ_JAICCF010000001.1"/>
</dbReference>
<organism evidence="3 4">
    <name type="scientific">Chitinophaga rhizophila</name>
    <dbReference type="NCBI Taxonomy" id="2866212"/>
    <lineage>
        <taxon>Bacteria</taxon>
        <taxon>Pseudomonadati</taxon>
        <taxon>Bacteroidota</taxon>
        <taxon>Chitinophagia</taxon>
        <taxon>Chitinophagales</taxon>
        <taxon>Chitinophagaceae</taxon>
        <taxon>Chitinophaga</taxon>
    </lineage>
</organism>
<dbReference type="InterPro" id="IPR004919">
    <property type="entry name" value="GmrSD_N"/>
</dbReference>
<dbReference type="PANTHER" id="PTHR35149:SF1">
    <property type="entry name" value="DUF5655 DOMAIN-CONTAINING PROTEIN"/>
    <property type="match status" value="1"/>
</dbReference>
<dbReference type="EMBL" id="JAICCF010000001">
    <property type="protein sequence ID" value="MBW8683536.1"/>
    <property type="molecule type" value="Genomic_DNA"/>
</dbReference>
<accession>A0ABS7G814</accession>
<dbReference type="PANTHER" id="PTHR35149">
    <property type="entry name" value="SLL5132 PROTEIN"/>
    <property type="match status" value="1"/>
</dbReference>
<feature type="domain" description="GmrSD restriction endonucleases N-terminal" evidence="1">
    <location>
        <begin position="11"/>
        <end position="219"/>
    </location>
</feature>
<evidence type="ECO:0000259" key="2">
    <source>
        <dbReference type="Pfam" id="PF07510"/>
    </source>
</evidence>
<evidence type="ECO:0000313" key="4">
    <source>
        <dbReference type="Proteomes" id="UP000812961"/>
    </source>
</evidence>
<reference evidence="3 4" key="1">
    <citation type="submission" date="2021-08" db="EMBL/GenBank/DDBJ databases">
        <title>The genome sequence of Chitinophaga sp. B61.</title>
        <authorList>
            <person name="Zhang X."/>
        </authorList>
    </citation>
    <scope>NUCLEOTIDE SEQUENCE [LARGE SCALE GENOMIC DNA]</scope>
    <source>
        <strain evidence="3 4">B61</strain>
    </source>
</reference>
<dbReference type="Pfam" id="PF07510">
    <property type="entry name" value="GmrSD_C"/>
    <property type="match status" value="1"/>
</dbReference>
<keyword evidence="3" id="KW-0255">Endonuclease</keyword>
<comment type="caution">
    <text evidence="3">The sequence shown here is derived from an EMBL/GenBank/DDBJ whole genome shotgun (WGS) entry which is preliminary data.</text>
</comment>
<dbReference type="Pfam" id="PF03235">
    <property type="entry name" value="GmrSD_N"/>
    <property type="match status" value="1"/>
</dbReference>
<evidence type="ECO:0000259" key="1">
    <source>
        <dbReference type="Pfam" id="PF03235"/>
    </source>
</evidence>
<feature type="domain" description="GmrSD restriction endonucleases C-terminal" evidence="2">
    <location>
        <begin position="414"/>
        <end position="552"/>
    </location>
</feature>
<gene>
    <name evidence="3" type="ORF">K1Y79_04240</name>
</gene>
<sequence length="562" mass="65619">MQFVKRSVFGFFDGTKKSFIIPVYQRAYAWKEKEWSTFLNDLKEQIQGDSNYFFGNILLETIEQDRVFDVIDGQQRLTTLTIFVRSLINILKERIAVGETIDISIAEKEATFLKNGGTIKLRPVDYDRSCYDALIIENKEKFEIASPSQENIRDARAWFIKELRKMPTEDILKILDKIEKTAITSIEFEGKKDAALMFELQNNRGKDLTNMERLKSYFMYQLYVYSKQEEADMNIEYVANLFKAIYGLINDIKGLDEDSILLYHCHTYVKGFDYRNIEDIKAEFKKSSNRVTWINTFVEELHTTFSNMKKLENSKDIYYSLLKRLKAPAFVYPFLIKGYKYFGDDTSKLSDLFKVLEILVFRYAVIRSGATIESRLNQILHQYTGSNTELRNNLKTKLNQEHHWSDERFKSTLDGYMYSTPIVNYLLWRYEASIQSKGYVLGSIILDDEQIEHISPQKPPIDQTLASGYKVNSINEYSEDFLKDYLNSLGNLMLISGNHNRSIGNIPFKEKLSSYNKNPLLNQQGEIKNFVSGDTDTPLWDMKAIDKRHSVILSFAIFNWSF</sequence>
<protein>
    <submittedName>
        <fullName evidence="3">DUF262 domain-containing HNH endonuclease family protein</fullName>
    </submittedName>
</protein>
<dbReference type="InterPro" id="IPR011089">
    <property type="entry name" value="GmrSD_C"/>
</dbReference>
<keyword evidence="3" id="KW-0540">Nuclease</keyword>
<evidence type="ECO:0000313" key="3">
    <source>
        <dbReference type="EMBL" id="MBW8683536.1"/>
    </source>
</evidence>
<keyword evidence="3" id="KW-0378">Hydrolase</keyword>
<dbReference type="GO" id="GO:0004519">
    <property type="term" value="F:endonuclease activity"/>
    <property type="evidence" value="ECO:0007669"/>
    <property type="project" value="UniProtKB-KW"/>
</dbReference>